<sequence>MLQLFGVLVLALTTALLAQLAYNKYEYNRKVKQFGCGELTVAKNGFLGWKGIRAVLHVLKTKKGPAALKERIDAYGRTYVFHIGPAPVISTMEPENIKAMLATQFKDFSLGTRYRSLAPTLGDGIFTLDGHGWTHSRALLRPQFAREQVSRLDSLEAHFQILKMCVDKEMREKGNDPRGFDIQNLFFLFTLDSATEFLFGSSVDSLVDFLDDPSVRTGDHGGVDEAARKGFNNSFNHAQELCALRSRLHTLYWIVGSVVKKEPFERYNKEIKTFVDFFAAKALKARKEKDMSLMDNDQYIFMYELVKETTNPVTLRDQMLNILLAGRDTTASMLSWIYFRLARDPKLYAKLRSAILEDFGTTPEAITFESLKQCDYLRYVLNEALRLYPVVPINGRTATRDTTLPRGGGPDQSQPIFIPKGQTVSYSVYWTHRDPRFWGEDAEEFIPERWDPRNGNIGRGWEYLPFNGGPRICLGQQFALTEVGYVLSRLVQTYETLETCDHKPLPPLYNHALTMCHEEGVWVKMYKGEKA</sequence>
<keyword evidence="4 12" id="KW-0349">Heme</keyword>
<dbReference type="OrthoDB" id="1470350at2759"/>
<dbReference type="Gene3D" id="1.10.630.10">
    <property type="entry name" value="Cytochrome P450"/>
    <property type="match status" value="1"/>
</dbReference>
<evidence type="ECO:0000256" key="13">
    <source>
        <dbReference type="RuleBase" id="RU000461"/>
    </source>
</evidence>
<dbReference type="CDD" id="cd11063">
    <property type="entry name" value="CYP52"/>
    <property type="match status" value="1"/>
</dbReference>
<dbReference type="RefSeq" id="XP_500856.1">
    <property type="nucleotide sequence ID" value="XM_500856.1"/>
</dbReference>
<evidence type="ECO:0000256" key="3">
    <source>
        <dbReference type="ARBA" id="ARBA00010617"/>
    </source>
</evidence>
<evidence type="ECO:0000256" key="11">
    <source>
        <dbReference type="ARBA" id="ARBA00023136"/>
    </source>
</evidence>
<evidence type="ECO:0000313" key="15">
    <source>
        <dbReference type="EMBL" id="CAG83107.1"/>
    </source>
</evidence>
<reference evidence="15 16" key="1">
    <citation type="journal article" date="2004" name="Nature">
        <title>Genome evolution in yeasts.</title>
        <authorList>
            <consortium name="Genolevures"/>
            <person name="Dujon B."/>
            <person name="Sherman D."/>
            <person name="Fischer G."/>
            <person name="Durrens P."/>
            <person name="Casaregola S."/>
            <person name="Lafontaine I."/>
            <person name="de Montigny J."/>
            <person name="Marck C."/>
            <person name="Neuveglise C."/>
            <person name="Talla E."/>
            <person name="Goffard N."/>
            <person name="Frangeul L."/>
            <person name="Aigle M."/>
            <person name="Anthouard V."/>
            <person name="Babour A."/>
            <person name="Barbe V."/>
            <person name="Barnay S."/>
            <person name="Blanchin S."/>
            <person name="Beckerich J.M."/>
            <person name="Beyne E."/>
            <person name="Bleykasten C."/>
            <person name="Boisrame A."/>
            <person name="Boyer J."/>
            <person name="Cattolico L."/>
            <person name="Confanioleri F."/>
            <person name="de Daruvar A."/>
            <person name="Despons L."/>
            <person name="Fabre E."/>
            <person name="Fairhead C."/>
            <person name="Ferry-Dumazet H."/>
            <person name="Groppi A."/>
            <person name="Hantraye F."/>
            <person name="Hennequin C."/>
            <person name="Jauniaux N."/>
            <person name="Joyet P."/>
            <person name="Kachouri R."/>
            <person name="Kerrest A."/>
            <person name="Koszul R."/>
            <person name="Lemaire M."/>
            <person name="Lesur I."/>
            <person name="Ma L."/>
            <person name="Muller H."/>
            <person name="Nicaud J.M."/>
            <person name="Nikolski M."/>
            <person name="Oztas S."/>
            <person name="Ozier-Kalogeropoulos O."/>
            <person name="Pellenz S."/>
            <person name="Potier S."/>
            <person name="Richard G.F."/>
            <person name="Straub M.L."/>
            <person name="Suleau A."/>
            <person name="Swennene D."/>
            <person name="Tekaia F."/>
            <person name="Wesolowski-Louvel M."/>
            <person name="Westhof E."/>
            <person name="Wirth B."/>
            <person name="Zeniou-Meyer M."/>
            <person name="Zivanovic I."/>
            <person name="Bolotin-Fukuhara M."/>
            <person name="Thierry A."/>
            <person name="Bouchier C."/>
            <person name="Caudron B."/>
            <person name="Scarpelli C."/>
            <person name="Gaillardin C."/>
            <person name="Weissenbach J."/>
            <person name="Wincker P."/>
            <person name="Souciet J.L."/>
        </authorList>
    </citation>
    <scope>NUCLEOTIDE SEQUENCE [LARGE SCALE GENOMIC DNA]</scope>
    <source>
        <strain evidence="16">CLIB 122 / E 150</strain>
    </source>
</reference>
<dbReference type="HOGENOM" id="CLU_001570_27_0_1"/>
<keyword evidence="9 12" id="KW-0408">Iron</keyword>
<keyword evidence="7" id="KW-1133">Transmembrane helix</keyword>
<dbReference type="InterPro" id="IPR036396">
    <property type="entry name" value="Cyt_P450_sf"/>
</dbReference>
<dbReference type="OMA" id="FHQLARH"/>
<feature type="binding site" description="axial binding residue" evidence="12">
    <location>
        <position position="473"/>
    </location>
    <ligand>
        <name>heme</name>
        <dbReference type="ChEBI" id="CHEBI:30413"/>
    </ligand>
    <ligandPart>
        <name>Fe</name>
        <dbReference type="ChEBI" id="CHEBI:18248"/>
    </ligandPart>
</feature>
<dbReference type="KEGG" id="yli:2907636"/>
<dbReference type="InParanoid" id="F2Z5W7"/>
<dbReference type="FunCoup" id="F2Z5W7">
    <property type="interactions" value="1552"/>
</dbReference>
<dbReference type="InterPro" id="IPR001128">
    <property type="entry name" value="Cyt_P450"/>
</dbReference>
<dbReference type="GO" id="GO:0020037">
    <property type="term" value="F:heme binding"/>
    <property type="evidence" value="ECO:0007669"/>
    <property type="project" value="InterPro"/>
</dbReference>
<keyword evidence="5" id="KW-0812">Transmembrane</keyword>
<keyword evidence="10 13" id="KW-0503">Monooxygenase</keyword>
<dbReference type="PROSITE" id="PS00086">
    <property type="entry name" value="CYTOCHROME_P450"/>
    <property type="match status" value="1"/>
</dbReference>
<name>F2Z5W7_YARLI</name>
<gene>
    <name evidence="15" type="ORF">YALI0_B13838g</name>
</gene>
<dbReference type="Proteomes" id="UP000001300">
    <property type="component" value="Chromosome B"/>
</dbReference>
<dbReference type="InterPro" id="IPR017972">
    <property type="entry name" value="Cyt_P450_CS"/>
</dbReference>
<dbReference type="PRINTS" id="PR00385">
    <property type="entry name" value="P450"/>
</dbReference>
<dbReference type="STRING" id="284591.F2Z5W7"/>
<dbReference type="SUPFAM" id="SSF48264">
    <property type="entry name" value="Cytochrome P450"/>
    <property type="match status" value="1"/>
</dbReference>
<dbReference type="PRINTS" id="PR00464">
    <property type="entry name" value="EP450II"/>
</dbReference>
<evidence type="ECO:0000256" key="9">
    <source>
        <dbReference type="ARBA" id="ARBA00023004"/>
    </source>
</evidence>
<comment type="cofactor">
    <cofactor evidence="1 12">
        <name>heme</name>
        <dbReference type="ChEBI" id="CHEBI:30413"/>
    </cofactor>
</comment>
<dbReference type="GO" id="GO:0016712">
    <property type="term" value="F:oxidoreductase activity, acting on paired donors, with incorporation or reduction of molecular oxygen, reduced flavin or flavoprotein as one donor, and incorporation of one atom of oxygen"/>
    <property type="evidence" value="ECO:0007669"/>
    <property type="project" value="InterPro"/>
</dbReference>
<evidence type="ECO:0000256" key="1">
    <source>
        <dbReference type="ARBA" id="ARBA00001971"/>
    </source>
</evidence>
<keyword evidence="14" id="KW-0732">Signal</keyword>
<evidence type="ECO:0000256" key="2">
    <source>
        <dbReference type="ARBA" id="ARBA00004370"/>
    </source>
</evidence>
<dbReference type="GO" id="GO:0016020">
    <property type="term" value="C:membrane"/>
    <property type="evidence" value="ECO:0007669"/>
    <property type="project" value="UniProtKB-SubCell"/>
</dbReference>
<keyword evidence="6 12" id="KW-0479">Metal-binding</keyword>
<dbReference type="InterPro" id="IPR047146">
    <property type="entry name" value="Cyt_P450_E_CYP52_fungi"/>
</dbReference>
<evidence type="ECO:0000256" key="7">
    <source>
        <dbReference type="ARBA" id="ARBA00022989"/>
    </source>
</evidence>
<accession>F2Z5W7</accession>
<evidence type="ECO:0000256" key="14">
    <source>
        <dbReference type="SAM" id="SignalP"/>
    </source>
</evidence>
<dbReference type="Pfam" id="PF00067">
    <property type="entry name" value="p450"/>
    <property type="match status" value="1"/>
</dbReference>
<dbReference type="InterPro" id="IPR002974">
    <property type="entry name" value="Cyt_P450_E_CYP52_ascomycetes"/>
</dbReference>
<feature type="chain" id="PRO_5003290196" evidence="14">
    <location>
        <begin position="19"/>
        <end position="531"/>
    </location>
</feature>
<evidence type="ECO:0000256" key="4">
    <source>
        <dbReference type="ARBA" id="ARBA00022617"/>
    </source>
</evidence>
<evidence type="ECO:0000256" key="8">
    <source>
        <dbReference type="ARBA" id="ARBA00023002"/>
    </source>
</evidence>
<keyword evidence="8 13" id="KW-0560">Oxidoreductase</keyword>
<proteinExistence type="inferred from homology"/>
<dbReference type="GO" id="GO:0004497">
    <property type="term" value="F:monooxygenase activity"/>
    <property type="evidence" value="ECO:0000318"/>
    <property type="project" value="GO_Central"/>
</dbReference>
<feature type="signal peptide" evidence="14">
    <location>
        <begin position="1"/>
        <end position="18"/>
    </location>
</feature>
<dbReference type="EMBL" id="CR382128">
    <property type="protein sequence ID" value="CAG83107.1"/>
    <property type="molecule type" value="Genomic_DNA"/>
</dbReference>
<dbReference type="GO" id="GO:0005506">
    <property type="term" value="F:iron ion binding"/>
    <property type="evidence" value="ECO:0007669"/>
    <property type="project" value="InterPro"/>
</dbReference>
<keyword evidence="16" id="KW-1185">Reference proteome</keyword>
<evidence type="ECO:0000256" key="10">
    <source>
        <dbReference type="ARBA" id="ARBA00023033"/>
    </source>
</evidence>
<dbReference type="PANTHER" id="PTHR24287">
    <property type="entry name" value="P450, PUTATIVE (EUROFUNG)-RELATED"/>
    <property type="match status" value="1"/>
</dbReference>
<keyword evidence="11" id="KW-0472">Membrane</keyword>
<evidence type="ECO:0000313" key="16">
    <source>
        <dbReference type="Proteomes" id="UP000001300"/>
    </source>
</evidence>
<evidence type="ECO:0000256" key="12">
    <source>
        <dbReference type="PIRSR" id="PIRSR602402-1"/>
    </source>
</evidence>
<dbReference type="AlphaFoldDB" id="F2Z5W7"/>
<comment type="similarity">
    <text evidence="3 13">Belongs to the cytochrome P450 family.</text>
</comment>
<protein>
    <submittedName>
        <fullName evidence="15">YALI0B13838p</fullName>
    </submittedName>
</protein>
<organism evidence="15 16">
    <name type="scientific">Yarrowia lipolytica (strain CLIB 122 / E 150)</name>
    <name type="common">Yeast</name>
    <name type="synonym">Candida lipolytica</name>
    <dbReference type="NCBI Taxonomy" id="284591"/>
    <lineage>
        <taxon>Eukaryota</taxon>
        <taxon>Fungi</taxon>
        <taxon>Dikarya</taxon>
        <taxon>Ascomycota</taxon>
        <taxon>Saccharomycotina</taxon>
        <taxon>Dipodascomycetes</taxon>
        <taxon>Dipodascales</taxon>
        <taxon>Dipodascales incertae sedis</taxon>
        <taxon>Yarrowia</taxon>
    </lineage>
</organism>
<dbReference type="VEuPathDB" id="FungiDB:YALI0_B13838g"/>
<dbReference type="PRINTS" id="PR01239">
    <property type="entry name" value="EP450IICYP52"/>
</dbReference>
<evidence type="ECO:0000256" key="6">
    <source>
        <dbReference type="ARBA" id="ARBA00022723"/>
    </source>
</evidence>
<evidence type="ECO:0000256" key="5">
    <source>
        <dbReference type="ARBA" id="ARBA00022692"/>
    </source>
</evidence>
<dbReference type="PANTHER" id="PTHR24287:SF1">
    <property type="entry name" value="P450, PUTATIVE (EUROFUNG)-RELATED"/>
    <property type="match status" value="1"/>
</dbReference>
<comment type="subcellular location">
    <subcellularLocation>
        <location evidence="2">Membrane</location>
    </subcellularLocation>
</comment>
<dbReference type="InterPro" id="IPR002402">
    <property type="entry name" value="Cyt_P450_E_grp-II"/>
</dbReference>